<evidence type="ECO:0000256" key="10">
    <source>
        <dbReference type="PROSITE-ProRule" id="PRU10141"/>
    </source>
</evidence>
<dbReference type="OrthoDB" id="248923at2759"/>
<feature type="binding site" evidence="10">
    <location>
        <position position="526"/>
    </location>
    <ligand>
        <name>ATP</name>
        <dbReference type="ChEBI" id="CHEBI:30616"/>
    </ligand>
</feature>
<dbReference type="AlphaFoldDB" id="A0A511KNG9"/>
<dbReference type="Gene3D" id="3.90.810.10">
    <property type="entry name" value="CRIB domain"/>
    <property type="match status" value="1"/>
</dbReference>
<dbReference type="PROSITE" id="PS00108">
    <property type="entry name" value="PROTEIN_KINASE_ST"/>
    <property type="match status" value="1"/>
</dbReference>
<dbReference type="FunFam" id="3.90.810.10:FF:000005">
    <property type="entry name" value="Non-specific serine/threonine protein kinase"/>
    <property type="match status" value="1"/>
</dbReference>
<evidence type="ECO:0000313" key="15">
    <source>
        <dbReference type="EMBL" id="GEM11465.1"/>
    </source>
</evidence>
<evidence type="ECO:0000256" key="8">
    <source>
        <dbReference type="ARBA" id="ARBA00047899"/>
    </source>
</evidence>
<accession>A0A511KNG9</accession>
<evidence type="ECO:0000256" key="7">
    <source>
        <dbReference type="ARBA" id="ARBA00022840"/>
    </source>
</evidence>
<dbReference type="InterPro" id="IPR051931">
    <property type="entry name" value="PAK3-like"/>
</dbReference>
<feature type="compositionally biased region" description="Low complexity" evidence="11">
    <location>
        <begin position="430"/>
        <end position="444"/>
    </location>
</feature>
<dbReference type="SUPFAM" id="SSF50729">
    <property type="entry name" value="PH domain-like"/>
    <property type="match status" value="1"/>
</dbReference>
<feature type="compositionally biased region" description="Low complexity" evidence="11">
    <location>
        <begin position="301"/>
        <end position="313"/>
    </location>
</feature>
<evidence type="ECO:0000313" key="16">
    <source>
        <dbReference type="Proteomes" id="UP000321518"/>
    </source>
</evidence>
<dbReference type="SMART" id="SM00285">
    <property type="entry name" value="PBD"/>
    <property type="match status" value="1"/>
</dbReference>
<dbReference type="Pfam" id="PF00786">
    <property type="entry name" value="PBD"/>
    <property type="match status" value="1"/>
</dbReference>
<evidence type="ECO:0000259" key="14">
    <source>
        <dbReference type="PROSITE" id="PS50108"/>
    </source>
</evidence>
<gene>
    <name evidence="15" type="ORF">Rt10032_c15g5482</name>
</gene>
<dbReference type="CDD" id="cd13279">
    <property type="entry name" value="PH_Cla4_Ste20"/>
    <property type="match status" value="1"/>
</dbReference>
<dbReference type="Gene3D" id="3.30.200.20">
    <property type="entry name" value="Phosphorylase Kinase, domain 1"/>
    <property type="match status" value="1"/>
</dbReference>
<evidence type="ECO:0000259" key="13">
    <source>
        <dbReference type="PROSITE" id="PS50011"/>
    </source>
</evidence>
<dbReference type="InterPro" id="IPR000095">
    <property type="entry name" value="CRIB_dom"/>
</dbReference>
<evidence type="ECO:0000259" key="12">
    <source>
        <dbReference type="PROSITE" id="PS50003"/>
    </source>
</evidence>
<dbReference type="PANTHER" id="PTHR45832:SF22">
    <property type="entry name" value="SERINE_THREONINE-PROTEIN KINASE SAMKA-RELATED"/>
    <property type="match status" value="1"/>
</dbReference>
<dbReference type="Pfam" id="PF00069">
    <property type="entry name" value="Pkinase"/>
    <property type="match status" value="1"/>
</dbReference>
<evidence type="ECO:0000256" key="3">
    <source>
        <dbReference type="ARBA" id="ARBA00022527"/>
    </source>
</evidence>
<feature type="compositionally biased region" description="Low complexity" evidence="11">
    <location>
        <begin position="335"/>
        <end position="360"/>
    </location>
</feature>
<dbReference type="InterPro" id="IPR036936">
    <property type="entry name" value="CRIB_dom_sf"/>
</dbReference>
<feature type="compositionally biased region" description="Pro residues" evidence="11">
    <location>
        <begin position="361"/>
        <end position="381"/>
    </location>
</feature>
<dbReference type="InterPro" id="IPR017441">
    <property type="entry name" value="Protein_kinase_ATP_BS"/>
</dbReference>
<dbReference type="FunFam" id="3.30.200.20:FF:000705">
    <property type="entry name" value="Non-specific serine/threonine protein kinase"/>
    <property type="match status" value="1"/>
</dbReference>
<comment type="similarity">
    <text evidence="1">Belongs to the protein kinase superfamily. STE Ser/Thr protein kinase family. STE20 subfamily.</text>
</comment>
<keyword evidence="5 10" id="KW-0547">Nucleotide-binding</keyword>
<feature type="compositionally biased region" description="Polar residues" evidence="11">
    <location>
        <begin position="288"/>
        <end position="300"/>
    </location>
</feature>
<comment type="caution">
    <text evidence="15">The sequence shown here is derived from an EMBL/GenBank/DDBJ whole genome shotgun (WGS) entry which is preliminary data.</text>
</comment>
<protein>
    <recommendedName>
        <fullName evidence="2">non-specific serine/threonine protein kinase</fullName>
        <ecNumber evidence="2">2.7.11.1</ecNumber>
    </recommendedName>
</protein>
<dbReference type="Proteomes" id="UP000321518">
    <property type="component" value="Unassembled WGS sequence"/>
</dbReference>
<dbReference type="SMART" id="SM00233">
    <property type="entry name" value="PH"/>
    <property type="match status" value="1"/>
</dbReference>
<dbReference type="Gene3D" id="1.10.510.10">
    <property type="entry name" value="Transferase(Phosphotransferase) domain 1"/>
    <property type="match status" value="1"/>
</dbReference>
<dbReference type="Gene3D" id="2.30.29.30">
    <property type="entry name" value="Pleckstrin-homology domain (PH domain)/Phosphotyrosine-binding domain (PTB)"/>
    <property type="match status" value="1"/>
</dbReference>
<dbReference type="GO" id="GO:0005524">
    <property type="term" value="F:ATP binding"/>
    <property type="evidence" value="ECO:0007669"/>
    <property type="project" value="UniProtKB-UniRule"/>
</dbReference>
<dbReference type="SMART" id="SM00220">
    <property type="entry name" value="S_TKc"/>
    <property type="match status" value="1"/>
</dbReference>
<keyword evidence="4" id="KW-0808">Transferase</keyword>
<dbReference type="GO" id="GO:0004674">
    <property type="term" value="F:protein serine/threonine kinase activity"/>
    <property type="evidence" value="ECO:0007669"/>
    <property type="project" value="UniProtKB-KW"/>
</dbReference>
<keyword evidence="7 10" id="KW-0067">ATP-binding</keyword>
<evidence type="ECO:0000256" key="6">
    <source>
        <dbReference type="ARBA" id="ARBA00022777"/>
    </source>
</evidence>
<feature type="compositionally biased region" description="Basic and acidic residues" evidence="11">
    <location>
        <begin position="450"/>
        <end position="468"/>
    </location>
</feature>
<dbReference type="PROSITE" id="PS00107">
    <property type="entry name" value="PROTEIN_KINASE_ATP"/>
    <property type="match status" value="1"/>
</dbReference>
<keyword evidence="6 15" id="KW-0418">Kinase</keyword>
<feature type="domain" description="PH" evidence="12">
    <location>
        <begin position="80"/>
        <end position="175"/>
    </location>
</feature>
<evidence type="ECO:0000256" key="4">
    <source>
        <dbReference type="ARBA" id="ARBA00022679"/>
    </source>
</evidence>
<evidence type="ECO:0000256" key="9">
    <source>
        <dbReference type="ARBA" id="ARBA00048679"/>
    </source>
</evidence>
<dbReference type="CDD" id="cd01093">
    <property type="entry name" value="CRIB_PAK_like"/>
    <property type="match status" value="1"/>
</dbReference>
<evidence type="ECO:0000256" key="5">
    <source>
        <dbReference type="ARBA" id="ARBA00022741"/>
    </source>
</evidence>
<evidence type="ECO:0000256" key="2">
    <source>
        <dbReference type="ARBA" id="ARBA00012513"/>
    </source>
</evidence>
<dbReference type="PROSITE" id="PS50003">
    <property type="entry name" value="PH_DOMAIN"/>
    <property type="match status" value="1"/>
</dbReference>
<keyword evidence="3" id="KW-0723">Serine/threonine-protein kinase</keyword>
<dbReference type="InterPro" id="IPR001849">
    <property type="entry name" value="PH_domain"/>
</dbReference>
<dbReference type="EMBL" id="BJWK01000015">
    <property type="protein sequence ID" value="GEM11465.1"/>
    <property type="molecule type" value="Genomic_DNA"/>
</dbReference>
<dbReference type="InterPro" id="IPR011993">
    <property type="entry name" value="PH-like_dom_sf"/>
</dbReference>
<feature type="compositionally biased region" description="Pro residues" evidence="11">
    <location>
        <begin position="403"/>
        <end position="413"/>
    </location>
</feature>
<name>A0A511KNG9_RHOTO</name>
<dbReference type="Pfam" id="PF00169">
    <property type="entry name" value="PH"/>
    <property type="match status" value="1"/>
</dbReference>
<dbReference type="EC" id="2.7.11.1" evidence="2"/>
<dbReference type="SUPFAM" id="SSF56112">
    <property type="entry name" value="Protein kinase-like (PK-like)"/>
    <property type="match status" value="1"/>
</dbReference>
<dbReference type="GO" id="GO:0106310">
    <property type="term" value="F:protein serine kinase activity"/>
    <property type="evidence" value="ECO:0007669"/>
    <property type="project" value="RHEA"/>
</dbReference>
<sequence>MARNGSFLHTYGSADPDSFAPPSLTPSRPAPPVPPSASRAPAGYTPFAASQGAKSSAPSMAKRPVHDGSSVASSSGAAQTIVRRGWVSVKEDGLRAWLWSKKWLVLREQSLSFYKNESGGNASTVVQLGEVSAVSREDLKPFCISVTTSARTFHLALRSDEELYAWMDDIYERSPLMGVSSPTNFVHQVHVGFDPVSGAFTGLPEQWTRLLTSSAITKEDYAKNPQAVLDVLEFYTDIQKRERDDFGLGTISMGTTDMGHTLRSDQGGRTAASSGSRFEAGTGLAGSHSAQSCVPSPANYTTSSPASSTRPAPDLGHAVPSFASPTSSNPSRTLASPVAVAAAPKPPSASTSERPILVPGRPAPPAPLPAGQSRPPPPPNSLRPLLTTAASRSNLHDPSPANLRPPPPLPTSAPLPAGAKPLRLLAGTGAVASTAESPSTTASTKAGGEAPREPKVGGASKKVDKAAGDRRISTLSEAQIMAKLRSVCSPSDPNALYAKIKKVGQGASGSVFVAKVLADGARVAIKQMDLSHQPRKELIVNEILVMKESQHPNIVNFLDSFLVGGSELWVVMEYMEGGALTDIIDSNTLQEDQIACISNETCKGLRHLHAQSIIHRDIKSDNVLLDARGNVKISESSAFPHPFTRSLTVLPSIADFGFCAKLTDQKSKRATMVGTPYWMAPEVVKQKEYGAKVDIWSLGIMAIEMIENEPPYLDEEPLKALYLIATNGTPTLKKPEKLSKELKNFLAVCLCVDVKSRATADELLEPTLSPHSFPNHIPQPHSISNMVAYPEISWTRNGCTVAKYPEISWTRNGCTVSKYPEISWTRNGCTVSKYPEISWTRNGCTVSKYPEISWTRNGCTVA</sequence>
<dbReference type="PANTHER" id="PTHR45832">
    <property type="entry name" value="SERINE/THREONINE-PROTEIN KINASE SAMKA-RELATED-RELATED"/>
    <property type="match status" value="1"/>
</dbReference>
<dbReference type="InterPro" id="IPR008271">
    <property type="entry name" value="Ser/Thr_kinase_AS"/>
</dbReference>
<organism evidence="15 16">
    <name type="scientific">Rhodotorula toruloides</name>
    <name type="common">Yeast</name>
    <name type="synonym">Rhodosporidium toruloides</name>
    <dbReference type="NCBI Taxonomy" id="5286"/>
    <lineage>
        <taxon>Eukaryota</taxon>
        <taxon>Fungi</taxon>
        <taxon>Dikarya</taxon>
        <taxon>Basidiomycota</taxon>
        <taxon>Pucciniomycotina</taxon>
        <taxon>Microbotryomycetes</taxon>
        <taxon>Sporidiobolales</taxon>
        <taxon>Sporidiobolaceae</taxon>
        <taxon>Rhodotorula</taxon>
    </lineage>
</organism>
<dbReference type="CDD" id="cd06614">
    <property type="entry name" value="STKc_PAK"/>
    <property type="match status" value="1"/>
</dbReference>
<dbReference type="PROSITE" id="PS50011">
    <property type="entry name" value="PROTEIN_KINASE_DOM"/>
    <property type="match status" value="1"/>
</dbReference>
<dbReference type="InterPro" id="IPR011009">
    <property type="entry name" value="Kinase-like_dom_sf"/>
</dbReference>
<feature type="domain" description="Protein kinase" evidence="13">
    <location>
        <begin position="497"/>
        <end position="774"/>
    </location>
</feature>
<comment type="catalytic activity">
    <reaction evidence="8">
        <text>L-threonyl-[protein] + ATP = O-phospho-L-threonyl-[protein] + ADP + H(+)</text>
        <dbReference type="Rhea" id="RHEA:46608"/>
        <dbReference type="Rhea" id="RHEA-COMP:11060"/>
        <dbReference type="Rhea" id="RHEA-COMP:11605"/>
        <dbReference type="ChEBI" id="CHEBI:15378"/>
        <dbReference type="ChEBI" id="CHEBI:30013"/>
        <dbReference type="ChEBI" id="CHEBI:30616"/>
        <dbReference type="ChEBI" id="CHEBI:61977"/>
        <dbReference type="ChEBI" id="CHEBI:456216"/>
        <dbReference type="EC" id="2.7.11.1"/>
    </reaction>
</comment>
<feature type="compositionally biased region" description="Polar residues" evidence="11">
    <location>
        <begin position="323"/>
        <end position="334"/>
    </location>
</feature>
<dbReference type="PROSITE" id="PS50108">
    <property type="entry name" value="CRIB"/>
    <property type="match status" value="1"/>
</dbReference>
<dbReference type="InterPro" id="IPR000719">
    <property type="entry name" value="Prot_kinase_dom"/>
</dbReference>
<feature type="region of interest" description="Disordered" evidence="11">
    <location>
        <begin position="1"/>
        <end position="74"/>
    </location>
</feature>
<evidence type="ECO:0000256" key="11">
    <source>
        <dbReference type="SAM" id="MobiDB-lite"/>
    </source>
</evidence>
<reference evidence="15 16" key="1">
    <citation type="submission" date="2019-07" db="EMBL/GenBank/DDBJ databases">
        <title>Rhodotorula toruloides NBRC10032 genome sequencing.</title>
        <authorList>
            <person name="Shida Y."/>
            <person name="Takaku H."/>
            <person name="Ogasawara W."/>
            <person name="Mori K."/>
        </authorList>
    </citation>
    <scope>NUCLEOTIDE SEQUENCE [LARGE SCALE GENOMIC DNA]</scope>
    <source>
        <strain evidence="15 16">NBRC10032</strain>
    </source>
</reference>
<dbReference type="InterPro" id="IPR033923">
    <property type="entry name" value="PAK_BD"/>
</dbReference>
<feature type="region of interest" description="Disordered" evidence="11">
    <location>
        <begin position="247"/>
        <end position="468"/>
    </location>
</feature>
<feature type="domain" description="CRIB" evidence="14">
    <location>
        <begin position="179"/>
        <end position="192"/>
    </location>
</feature>
<comment type="catalytic activity">
    <reaction evidence="9">
        <text>L-seryl-[protein] + ATP = O-phospho-L-seryl-[protein] + ADP + H(+)</text>
        <dbReference type="Rhea" id="RHEA:17989"/>
        <dbReference type="Rhea" id="RHEA-COMP:9863"/>
        <dbReference type="Rhea" id="RHEA-COMP:11604"/>
        <dbReference type="ChEBI" id="CHEBI:15378"/>
        <dbReference type="ChEBI" id="CHEBI:29999"/>
        <dbReference type="ChEBI" id="CHEBI:30616"/>
        <dbReference type="ChEBI" id="CHEBI:83421"/>
        <dbReference type="ChEBI" id="CHEBI:456216"/>
        <dbReference type="EC" id="2.7.11.1"/>
    </reaction>
</comment>
<evidence type="ECO:0000256" key="1">
    <source>
        <dbReference type="ARBA" id="ARBA00008874"/>
    </source>
</evidence>
<proteinExistence type="inferred from homology"/>